<gene>
    <name evidence="1" type="ORF">MSG28_014847</name>
</gene>
<keyword evidence="2" id="KW-1185">Reference proteome</keyword>
<comment type="caution">
    <text evidence="1">The sequence shown here is derived from an EMBL/GenBank/DDBJ whole genome shotgun (WGS) entry which is preliminary data.</text>
</comment>
<protein>
    <submittedName>
        <fullName evidence="1">Uncharacterized protein</fullName>
    </submittedName>
</protein>
<proteinExistence type="predicted"/>
<name>A0ACC0JSV2_CHOFU</name>
<dbReference type="Proteomes" id="UP001064048">
    <property type="component" value="Chromosome 26"/>
</dbReference>
<accession>A0ACC0JSV2</accession>
<evidence type="ECO:0000313" key="2">
    <source>
        <dbReference type="Proteomes" id="UP001064048"/>
    </source>
</evidence>
<organism evidence="1 2">
    <name type="scientific">Choristoneura fumiferana</name>
    <name type="common">Spruce budworm moth</name>
    <name type="synonym">Archips fumiferana</name>
    <dbReference type="NCBI Taxonomy" id="7141"/>
    <lineage>
        <taxon>Eukaryota</taxon>
        <taxon>Metazoa</taxon>
        <taxon>Ecdysozoa</taxon>
        <taxon>Arthropoda</taxon>
        <taxon>Hexapoda</taxon>
        <taxon>Insecta</taxon>
        <taxon>Pterygota</taxon>
        <taxon>Neoptera</taxon>
        <taxon>Endopterygota</taxon>
        <taxon>Lepidoptera</taxon>
        <taxon>Glossata</taxon>
        <taxon>Ditrysia</taxon>
        <taxon>Tortricoidea</taxon>
        <taxon>Tortricidae</taxon>
        <taxon>Tortricinae</taxon>
        <taxon>Choristoneura</taxon>
    </lineage>
</organism>
<sequence>MNRQVDIKALVSHIVRGDGLDKCRICMGDTTDGQVYLGDTVMMDGERPVTLAELLEVITGIEVVPEEDMPAGLCTMCTVSTMDAANFRNLCLQAVNQWEATMHQLNSIPKTDSSKNICLIIDKDHMTVVNDFKAPKAPKIKEEKEIVEIITTKMKKVVAPLKRIKKFKCQCPDCEKLFKYPYDLYLHLKESIDNKRACYLCAKIMLREELITHLSVVHDHKTYDWEKPYQCPECGDAFAAASRRSAHIKTKHKSDSIILKYACDKCPAKFSLPYKLRKHVAAVHDHPSQMETSPLLPNRICGGCAAGLTPTIHVIEYLKDAHRKWRNVSDHLDQLEVKDNVKIAYIVLDADAKEFATYTENVRRDVTDMTEVFKCFKKRKSQQNSVRRRNELERKLRDSEISTSMKCPECDKSFLCVYKFNAHMRYYDRRACVHCRKMIKVDDLKAHYEGHGIYTMQCDICFDTFKKQDAFLKHKATYHNKGPYFCYICKLSYRDPHHLASHMTSKHEPRICLGCNKKFSNVYCFRTHTRKCSNAKRKGGIFICDICAKVYSSKYALKVHLEYIHMNKEHSHQCEHCGKVFNSAIHLLEHSNTHNRVPDRFVCNICGMPMSTRRGYQRHIKRHNKNPNYQPRKPSRGLLQTKRKYECDYCDDQFFAESNLESHMMNEHGVIKVEEDAALPQGLCRACAEDAIAATKFRQLSVSSQQHWEQAVATIVQIHDPQDPNVTLYVHYNGAHSLIREEPGKMATTDDAVDSLNLKLPKKTKVKRAYKKSALKCRCPDCGKDFPVAHSLNVHLKNTMKRACVLCGQVLERHKLADHLAKVHEKNFVECVICFKLFESEDGLQQHYGTHHNRLSFGCQICGRGYTNDRALRSHMYAHTLFHCVSCNQSFENRRCFKHHQKKCKTSAFESATSLYTCDYCGNVYDKKPSLRIHIIQKHLNVLPYVCDTCGKRTSTLAHLRSHEAVHTTQRKLYKCACGAEMRTELGYHLHQRIHTGEKPYECEECGDRFLSASRRLDHIKRRHRSTKDMPHGCEMCHARFVRPFELKKHYAAVHDSVVEITDEALCPNGVCASCTTNAIAAQEFRSLVTDSCNMWSYAVDQLSTIPSNEAANVKSLCAFLRPDDFTLQIAKDFSSSDKTTPLIRLKSKINKKNSDEKRPRVHRTGAPCKCTDCGKQFVSPYYLKIHFKNSGQKDSCITCGSILFRGKQMRDHLVKVHRETAFLCSHCPAIHTNEIDAEKHEKVAHKNGLTCCDCGRAFLRQTSFDTHSQMHAVRTCRACGIQFTNRACYREHRAKCEPDAKPRRDTVPRNRRSNIRDPATFTCDYCKKTYRSLPQLKNHILWIHMNVRPHQCSWCGKRFYTPARLAEHTVVHTRERNFGCDICGAKLVSKMAAVYHRRRHTGEKPYKCEDCGDCFISASRRSEHAKRKHGKARARFKNTTKKSNKMSYKQDFKQLLKPYYWVNILLSISYVTAKRTGVICSFLFPDVDCELDSRETEILFFLIIVVMLRTRKAGSVTMVNYLSSSFVYTKIANLILWFYADVSSLVIPEPTYQGPELITYFRGPQTLDEERARHKQTTWLVCLYAAWHPACVNFAPVFAELSASYSLDNLKFGKLDVGR</sequence>
<evidence type="ECO:0000313" key="1">
    <source>
        <dbReference type="EMBL" id="KAI8427251.1"/>
    </source>
</evidence>
<dbReference type="EMBL" id="CM046126">
    <property type="protein sequence ID" value="KAI8427251.1"/>
    <property type="molecule type" value="Genomic_DNA"/>
</dbReference>
<reference evidence="1 2" key="1">
    <citation type="journal article" date="2022" name="Genome Biol. Evol.">
        <title>The Spruce Budworm Genome: Reconstructing the Evolutionary History of Antifreeze Proteins.</title>
        <authorList>
            <person name="Beliveau C."/>
            <person name="Gagne P."/>
            <person name="Picq S."/>
            <person name="Vernygora O."/>
            <person name="Keeling C.I."/>
            <person name="Pinkney K."/>
            <person name="Doucet D."/>
            <person name="Wen F."/>
            <person name="Johnston J.S."/>
            <person name="Maaroufi H."/>
            <person name="Boyle B."/>
            <person name="Laroche J."/>
            <person name="Dewar K."/>
            <person name="Juretic N."/>
            <person name="Blackburn G."/>
            <person name="Nisole A."/>
            <person name="Brunet B."/>
            <person name="Brandao M."/>
            <person name="Lumley L."/>
            <person name="Duan J."/>
            <person name="Quan G."/>
            <person name="Lucarotti C.J."/>
            <person name="Roe A.D."/>
            <person name="Sperling F.A.H."/>
            <person name="Levesque R.C."/>
            <person name="Cusson M."/>
        </authorList>
    </citation>
    <scope>NUCLEOTIDE SEQUENCE [LARGE SCALE GENOMIC DNA]</scope>
    <source>
        <tissue evidence="1">Whole insects</tissue>
    </source>
</reference>